<sequence>MKLVFFFGFLFAFLIVPDFLGEMLSILSKPSKHNVETLRDLYERKFHVYYWESLKSDLMNEQLWITDEDKKYVHPVPYWAMQDCLFNVQKNSTIACLHETQFLLFESDRRNGLYISTETSFKKQSVYWIRKNWPLKSKFDKMMLTALEPALGYTTFLKKNYIDKIVKKRVKKKRIEESEKYDQFDYDNLIFSYYFIGFLAALGIVIFGIEPEDSSERLRRDARELVQTCFTNNSNPVMISEDLFDNNWDPARNSLIVIDRGFNKQITGFLSTYPTYVLPFESIDNLKPVIDNLQRSQFWNIKSPFLMVGKELGCLNARKVLEFMWNHDLLSVYYLCDIQNSTMVFTLNPYARYAPAPWKLIEKFDDSDKKLTLFTLEYTKGPTICSSIVFDKIDHLENAEIRFFDFNEDKSYSEEEYRELAENIVKNGLKAAYINLFKISALINATPIFEFFPVEPQQGYVHELPDGRCDIYFQSELINLIDYEHVDVIADYTAERTYSILTKKSDSSTGMSEVTNNVQFMIGTSLLLIMFAILMVIINRNDVCSAVMEMVRLVTGIALETPLNRLAIKLVFFFGFLFAFLIVPDFLGGMLSILSNPTKQNVESLRDLYEKKFHVYYWESLKSDLMNEQLWITDEDKKYLHPVSYWSAQECMSEVQKNSKVACLHDTQFLLFGSKSTNNLYLSKEAIFKKQLVYWARRNWPLKSKFDKIMLKASEPGIGYITILKKNFIDEIVKKSVKKKKIEESEKYEQFDFDNLIFRFLAVLGIVIFGIEVILVRYFGINRLF</sequence>
<evidence type="ECO:0000256" key="1">
    <source>
        <dbReference type="ARBA" id="ARBA00004651"/>
    </source>
</evidence>
<evidence type="ECO:0000313" key="10">
    <source>
        <dbReference type="EMBL" id="CAG5079068.1"/>
    </source>
</evidence>
<comment type="subcellular location">
    <subcellularLocation>
        <location evidence="1">Cell membrane</location>
        <topology evidence="1">Multi-pass membrane protein</topology>
    </subcellularLocation>
</comment>
<keyword evidence="2" id="KW-1003">Cell membrane</keyword>
<evidence type="ECO:0000256" key="3">
    <source>
        <dbReference type="ARBA" id="ARBA00022692"/>
    </source>
</evidence>
<proteinExistence type="predicted"/>
<dbReference type="PANTHER" id="PTHR42643:SF24">
    <property type="entry name" value="IONOTROPIC RECEPTOR 60A"/>
    <property type="match status" value="1"/>
</dbReference>
<dbReference type="EMBL" id="CAJNRD030001117">
    <property type="protein sequence ID" value="CAG5079068.1"/>
    <property type="molecule type" value="Genomic_DNA"/>
</dbReference>
<evidence type="ECO:0000256" key="7">
    <source>
        <dbReference type="ARBA" id="ARBA00023180"/>
    </source>
</evidence>
<reference evidence="10" key="1">
    <citation type="submission" date="2021-04" db="EMBL/GenBank/DDBJ databases">
        <authorList>
            <person name="Chebbi M.A.C M."/>
        </authorList>
    </citation>
    <scope>NUCLEOTIDE SEQUENCE</scope>
</reference>
<gene>
    <name evidence="10" type="ORF">HICCMSTLAB_LOCUS2913</name>
</gene>
<keyword evidence="5 8" id="KW-0472">Membrane</keyword>
<feature type="transmembrane region" description="Helical" evidence="8">
    <location>
        <begin position="190"/>
        <end position="209"/>
    </location>
</feature>
<evidence type="ECO:0000256" key="9">
    <source>
        <dbReference type="SAM" id="SignalP"/>
    </source>
</evidence>
<dbReference type="InterPro" id="IPR052192">
    <property type="entry name" value="Insect_Ionotropic_Sensory_Rcpt"/>
</dbReference>
<feature type="transmembrane region" description="Helical" evidence="8">
    <location>
        <begin position="520"/>
        <end position="538"/>
    </location>
</feature>
<keyword evidence="7" id="KW-0325">Glycoprotein</keyword>
<name>A0A8J2H6L7_COTCN</name>
<evidence type="ECO:0000313" key="11">
    <source>
        <dbReference type="Proteomes" id="UP000786811"/>
    </source>
</evidence>
<protein>
    <submittedName>
        <fullName evidence="10">Uncharacterized protein</fullName>
    </submittedName>
</protein>
<evidence type="ECO:0000256" key="5">
    <source>
        <dbReference type="ARBA" id="ARBA00023136"/>
    </source>
</evidence>
<dbReference type="PANTHER" id="PTHR42643">
    <property type="entry name" value="IONOTROPIC RECEPTOR 20A-RELATED"/>
    <property type="match status" value="1"/>
</dbReference>
<dbReference type="GO" id="GO:0005886">
    <property type="term" value="C:plasma membrane"/>
    <property type="evidence" value="ECO:0007669"/>
    <property type="project" value="UniProtKB-SubCell"/>
</dbReference>
<keyword evidence="9" id="KW-0732">Signal</keyword>
<evidence type="ECO:0000256" key="6">
    <source>
        <dbReference type="ARBA" id="ARBA00023170"/>
    </source>
</evidence>
<comment type="caution">
    <text evidence="10">The sequence shown here is derived from an EMBL/GenBank/DDBJ whole genome shotgun (WGS) entry which is preliminary data.</text>
</comment>
<dbReference type="Proteomes" id="UP000786811">
    <property type="component" value="Unassembled WGS sequence"/>
</dbReference>
<evidence type="ECO:0000256" key="4">
    <source>
        <dbReference type="ARBA" id="ARBA00022989"/>
    </source>
</evidence>
<keyword evidence="3 8" id="KW-0812">Transmembrane</keyword>
<organism evidence="10 11">
    <name type="scientific">Cotesia congregata</name>
    <name type="common">Parasitoid wasp</name>
    <name type="synonym">Apanteles congregatus</name>
    <dbReference type="NCBI Taxonomy" id="51543"/>
    <lineage>
        <taxon>Eukaryota</taxon>
        <taxon>Metazoa</taxon>
        <taxon>Ecdysozoa</taxon>
        <taxon>Arthropoda</taxon>
        <taxon>Hexapoda</taxon>
        <taxon>Insecta</taxon>
        <taxon>Pterygota</taxon>
        <taxon>Neoptera</taxon>
        <taxon>Endopterygota</taxon>
        <taxon>Hymenoptera</taxon>
        <taxon>Apocrita</taxon>
        <taxon>Ichneumonoidea</taxon>
        <taxon>Braconidae</taxon>
        <taxon>Microgastrinae</taxon>
        <taxon>Cotesia</taxon>
    </lineage>
</organism>
<feature type="transmembrane region" description="Helical" evidence="8">
    <location>
        <begin position="756"/>
        <end position="779"/>
    </location>
</feature>
<dbReference type="AlphaFoldDB" id="A0A8J2H6L7"/>
<dbReference type="SUPFAM" id="SSF53850">
    <property type="entry name" value="Periplasmic binding protein-like II"/>
    <property type="match status" value="1"/>
</dbReference>
<feature type="transmembrane region" description="Helical" evidence="8">
    <location>
        <begin position="570"/>
        <end position="594"/>
    </location>
</feature>
<evidence type="ECO:0000256" key="2">
    <source>
        <dbReference type="ARBA" id="ARBA00022475"/>
    </source>
</evidence>
<keyword evidence="4 8" id="KW-1133">Transmembrane helix</keyword>
<feature type="chain" id="PRO_5035278026" evidence="9">
    <location>
        <begin position="22"/>
        <end position="785"/>
    </location>
</feature>
<evidence type="ECO:0000256" key="8">
    <source>
        <dbReference type="SAM" id="Phobius"/>
    </source>
</evidence>
<keyword evidence="11" id="KW-1185">Reference proteome</keyword>
<feature type="signal peptide" evidence="9">
    <location>
        <begin position="1"/>
        <end position="21"/>
    </location>
</feature>
<keyword evidence="6" id="KW-0675">Receptor</keyword>
<accession>A0A8J2H6L7</accession>